<dbReference type="GO" id="GO:0000725">
    <property type="term" value="P:recombinational repair"/>
    <property type="evidence" value="ECO:0007669"/>
    <property type="project" value="TreeGrafter"/>
</dbReference>
<evidence type="ECO:0000256" key="3">
    <source>
        <dbReference type="ARBA" id="ARBA00022763"/>
    </source>
</evidence>
<dbReference type="InterPro" id="IPR027417">
    <property type="entry name" value="P-loop_NTPase"/>
</dbReference>
<dbReference type="Gene3D" id="3.90.320.10">
    <property type="match status" value="1"/>
</dbReference>
<dbReference type="Pfam" id="PF12705">
    <property type="entry name" value="PDDEXK_1"/>
    <property type="match status" value="1"/>
</dbReference>
<sequence length="612" mass="70594">SLEIANALEKLEVPFIIESDQNIFEDSDIQRFISLLQAINSLGSTELLARALHAEFLNIDPFDIYKIISHTKRYNEKTGERKSLFDAIQTREILEEIDCTSKDQIYSTYQKLAKWKKQAEFQNLTEVFESVSKESGFLEYLLQKENSVEKLEKLTALFDEAKTLVANNHKYKLRQFIDYLALLDQHDILVKKPISTRDLNKVRLMTAHKSKGQEFDFVHIAGVYDGHWGGRRRSEKLPLPSRVLSLFNVNTQQFKHSQPSALDEERNLFYVAITRARREIVVSYANANADGKEQIPSRFIGEINQKYLKELTTEKYESEFSQQIDKLLSPAKTNGPSVSDKAFLREVFLIRGLSATSLNNYLKCPWEYFFKNLVRIPQSKNKHMMYGTAVHAVLDETMKKVNAEEKPSEEFLLKTFESALKKEPLQENDFQEALEKGMQALKGYFKQYSGMWKKCLTEYKVSGIALKLDKDEILLNGKLDKVELGGGGEFLSVVDYKTGKPKTRNDIMGKTKTSTGDYYRQLVFYALLLSSTQSPKLKAESSFVLDFIEPDEKKRYHLEEFKIAPEEVADLEKEVLRVAQEILNLDFWDKNCDKKDCQYCQLAKTIQVAKTS</sequence>
<dbReference type="InterPro" id="IPR011604">
    <property type="entry name" value="PDDEXK-like_dom_sf"/>
</dbReference>
<keyword evidence="5" id="KW-0347">Helicase</keyword>
<dbReference type="InterPro" id="IPR038726">
    <property type="entry name" value="PDDEXK_AddAB-type"/>
</dbReference>
<evidence type="ECO:0000256" key="6">
    <source>
        <dbReference type="ARBA" id="ARBA00022839"/>
    </source>
</evidence>
<dbReference type="AlphaFoldDB" id="A0A2H0URC2"/>
<dbReference type="GO" id="GO:0004527">
    <property type="term" value="F:exonuclease activity"/>
    <property type="evidence" value="ECO:0007669"/>
    <property type="project" value="UniProtKB-KW"/>
</dbReference>
<protein>
    <recommendedName>
        <fullName evidence="10">UvrD-like helicase C-terminal domain-containing protein</fullName>
    </recommendedName>
</protein>
<reference evidence="12" key="1">
    <citation type="submission" date="2017-09" db="EMBL/GenBank/DDBJ databases">
        <title>Depth-based differentiation of microbial function through sediment-hosted aquifers and enrichment of novel symbionts in the deep terrestrial subsurface.</title>
        <authorList>
            <person name="Probst A.J."/>
            <person name="Ladd B."/>
            <person name="Jarett J.K."/>
            <person name="Geller-Mcgrath D.E."/>
            <person name="Sieber C.M.K."/>
            <person name="Emerson J.B."/>
            <person name="Anantharaman K."/>
            <person name="Thomas B.C."/>
            <person name="Malmstrom R."/>
            <person name="Stieglmeier M."/>
            <person name="Klingl A."/>
            <person name="Woyke T."/>
            <person name="Ryan C.M."/>
            <person name="Banfield J.F."/>
        </authorList>
    </citation>
    <scope>NUCLEOTIDE SEQUENCE [LARGE SCALE GENOMIC DNA]</scope>
</reference>
<dbReference type="SUPFAM" id="SSF52540">
    <property type="entry name" value="P-loop containing nucleoside triphosphate hydrolases"/>
    <property type="match status" value="1"/>
</dbReference>
<evidence type="ECO:0000313" key="11">
    <source>
        <dbReference type="EMBL" id="PIR88315.1"/>
    </source>
</evidence>
<organism evidence="11 12">
    <name type="scientific">Candidatus Harrisonbacteria bacterium CG10_big_fil_rev_8_21_14_0_10_44_23</name>
    <dbReference type="NCBI Taxonomy" id="1974585"/>
    <lineage>
        <taxon>Bacteria</taxon>
        <taxon>Candidatus Harrisoniibacteriota</taxon>
    </lineage>
</organism>
<dbReference type="Proteomes" id="UP000229615">
    <property type="component" value="Unassembled WGS sequence"/>
</dbReference>
<keyword evidence="6" id="KW-0269">Exonuclease</keyword>
<evidence type="ECO:0000256" key="5">
    <source>
        <dbReference type="ARBA" id="ARBA00022806"/>
    </source>
</evidence>
<keyword evidence="2" id="KW-0547">Nucleotide-binding</keyword>
<dbReference type="GO" id="GO:0005524">
    <property type="term" value="F:ATP binding"/>
    <property type="evidence" value="ECO:0007669"/>
    <property type="project" value="UniProtKB-KW"/>
</dbReference>
<comment type="caution">
    <text evidence="11">The sequence shown here is derived from an EMBL/GenBank/DDBJ whole genome shotgun (WGS) entry which is preliminary data.</text>
</comment>
<dbReference type="GO" id="GO:0043138">
    <property type="term" value="F:3'-5' DNA helicase activity"/>
    <property type="evidence" value="ECO:0007669"/>
    <property type="project" value="TreeGrafter"/>
</dbReference>
<evidence type="ECO:0000259" key="10">
    <source>
        <dbReference type="PROSITE" id="PS51217"/>
    </source>
</evidence>
<evidence type="ECO:0000256" key="7">
    <source>
        <dbReference type="ARBA" id="ARBA00022840"/>
    </source>
</evidence>
<evidence type="ECO:0000256" key="2">
    <source>
        <dbReference type="ARBA" id="ARBA00022741"/>
    </source>
</evidence>
<keyword evidence="1" id="KW-0540">Nuclease</keyword>
<gene>
    <name evidence="11" type="ORF">COU09_03030</name>
</gene>
<keyword evidence="9" id="KW-0234">DNA repair</keyword>
<feature type="domain" description="UvrD-like helicase C-terminal" evidence="10">
    <location>
        <begin position="1"/>
        <end position="212"/>
    </location>
</feature>
<keyword evidence="4" id="KW-0378">Hydrolase</keyword>
<name>A0A2H0URC2_9BACT</name>
<feature type="non-terminal residue" evidence="11">
    <location>
        <position position="1"/>
    </location>
</feature>
<evidence type="ECO:0000256" key="4">
    <source>
        <dbReference type="ARBA" id="ARBA00022801"/>
    </source>
</evidence>
<proteinExistence type="predicted"/>
<dbReference type="EMBL" id="PFBB01000034">
    <property type="protein sequence ID" value="PIR88315.1"/>
    <property type="molecule type" value="Genomic_DNA"/>
</dbReference>
<dbReference type="GO" id="GO:0003677">
    <property type="term" value="F:DNA binding"/>
    <property type="evidence" value="ECO:0007669"/>
    <property type="project" value="UniProtKB-KW"/>
</dbReference>
<dbReference type="InterPro" id="IPR014017">
    <property type="entry name" value="DNA_helicase_UvrD-like_C"/>
</dbReference>
<evidence type="ECO:0000256" key="8">
    <source>
        <dbReference type="ARBA" id="ARBA00023125"/>
    </source>
</evidence>
<keyword evidence="7" id="KW-0067">ATP-binding</keyword>
<dbReference type="PANTHER" id="PTHR11070:SF2">
    <property type="entry name" value="ATP-DEPENDENT DNA HELICASE SRS2"/>
    <property type="match status" value="1"/>
</dbReference>
<evidence type="ECO:0000256" key="1">
    <source>
        <dbReference type="ARBA" id="ARBA00022722"/>
    </source>
</evidence>
<keyword evidence="3" id="KW-0227">DNA damage</keyword>
<keyword evidence="8" id="KW-0238">DNA-binding</keyword>
<evidence type="ECO:0000313" key="12">
    <source>
        <dbReference type="Proteomes" id="UP000229615"/>
    </source>
</evidence>
<accession>A0A2H0URC2</accession>
<dbReference type="Gene3D" id="3.40.50.300">
    <property type="entry name" value="P-loop containing nucleotide triphosphate hydrolases"/>
    <property type="match status" value="1"/>
</dbReference>
<dbReference type="InterPro" id="IPR000212">
    <property type="entry name" value="DNA_helicase_UvrD/REP"/>
</dbReference>
<dbReference type="PANTHER" id="PTHR11070">
    <property type="entry name" value="UVRD / RECB / PCRA DNA HELICASE FAMILY MEMBER"/>
    <property type="match status" value="1"/>
</dbReference>
<dbReference type="Gene3D" id="1.10.486.10">
    <property type="entry name" value="PCRA, domain 4"/>
    <property type="match status" value="1"/>
</dbReference>
<evidence type="ECO:0000256" key="9">
    <source>
        <dbReference type="ARBA" id="ARBA00023204"/>
    </source>
</evidence>
<dbReference type="Pfam" id="PF13361">
    <property type="entry name" value="UvrD_C"/>
    <property type="match status" value="1"/>
</dbReference>
<dbReference type="PROSITE" id="PS51217">
    <property type="entry name" value="UVRD_HELICASE_CTER"/>
    <property type="match status" value="1"/>
</dbReference>